<protein>
    <submittedName>
        <fullName evidence="1">Uncharacterized protein</fullName>
    </submittedName>
</protein>
<evidence type="ECO:0000313" key="2">
    <source>
        <dbReference type="Proteomes" id="UP001230649"/>
    </source>
</evidence>
<evidence type="ECO:0000313" key="1">
    <source>
        <dbReference type="EMBL" id="KAJ9114530.1"/>
    </source>
</evidence>
<keyword evidence="2" id="KW-1185">Reference proteome</keyword>
<comment type="caution">
    <text evidence="1">The sequence shown here is derived from an EMBL/GenBank/DDBJ whole genome shotgun (WGS) entry which is preliminary data.</text>
</comment>
<proteinExistence type="predicted"/>
<sequence length="366" mass="38682">MRSAPLFSTLATSLFLISSVNAHGFVEHLSIGGKKYLGFIPDPNSAVTGEVPGIGKITDLGTPQRPTDNDQQGPANLPPDSLTAILATGGLGAGQTEVKQLTAPAKGGDVVTMFHKNWPTGHYGVSWNMMADCKGSCDGKKGADLEWFKISEEGYDTKTHTWPVTLKKLAPYGYNRMFTLPTNLPDGQYLLSSTLLALHSAKAPQYYPTAWQIDYKGTASKRITPSPKMKIPDMYLSNNDATTFNIHPGHDDHTKFKVPGPPVYTGSDSVAGDPSVPPTDDIIPCNCEDGPDSTSPPVVPAAPAAPVTLSADDGTDKADKLASHTPPPAVSVGDCAAAFTKCQTANTDKPSEQVKCGTVVRLISCG</sequence>
<organism evidence="1 2">
    <name type="scientific">Naganishia adeliensis</name>
    <dbReference type="NCBI Taxonomy" id="92952"/>
    <lineage>
        <taxon>Eukaryota</taxon>
        <taxon>Fungi</taxon>
        <taxon>Dikarya</taxon>
        <taxon>Basidiomycota</taxon>
        <taxon>Agaricomycotina</taxon>
        <taxon>Tremellomycetes</taxon>
        <taxon>Filobasidiales</taxon>
        <taxon>Filobasidiaceae</taxon>
        <taxon>Naganishia</taxon>
    </lineage>
</organism>
<dbReference type="EMBL" id="JASBWS010000008">
    <property type="protein sequence ID" value="KAJ9114530.1"/>
    <property type="molecule type" value="Genomic_DNA"/>
</dbReference>
<name>A0ACC2WT97_9TREE</name>
<accession>A0ACC2WT97</accession>
<dbReference type="Proteomes" id="UP001230649">
    <property type="component" value="Unassembled WGS sequence"/>
</dbReference>
<gene>
    <name evidence="1" type="ORF">QFC20_001403</name>
</gene>
<reference evidence="1" key="1">
    <citation type="submission" date="2023-04" db="EMBL/GenBank/DDBJ databases">
        <title>Draft Genome sequencing of Naganishia species isolated from polar environments using Oxford Nanopore Technology.</title>
        <authorList>
            <person name="Leo P."/>
            <person name="Venkateswaran K."/>
        </authorList>
    </citation>
    <scope>NUCLEOTIDE SEQUENCE</scope>
    <source>
        <strain evidence="1">MNA-CCFEE 5262</strain>
    </source>
</reference>